<evidence type="ECO:0000313" key="3">
    <source>
        <dbReference type="EMBL" id="CAK9041076.1"/>
    </source>
</evidence>
<organism evidence="3 4">
    <name type="scientific">Durusdinium trenchii</name>
    <dbReference type="NCBI Taxonomy" id="1381693"/>
    <lineage>
        <taxon>Eukaryota</taxon>
        <taxon>Sar</taxon>
        <taxon>Alveolata</taxon>
        <taxon>Dinophyceae</taxon>
        <taxon>Suessiales</taxon>
        <taxon>Symbiodiniaceae</taxon>
        <taxon>Durusdinium</taxon>
    </lineage>
</organism>
<feature type="signal peptide" evidence="2">
    <location>
        <begin position="1"/>
        <end position="18"/>
    </location>
</feature>
<sequence length="178" mass="19860">MAKLLCLAAVVITSRADGQFEQPALLPLHPANLSNLTQPRSDVPSAVRGLRGSQVTKSTESRPRSFGRARGRWPGAQGWNGGNDWGWGHGVVGETCCMCSRRGNWGETILFAGGDYDHYYGSRSAHQQCDQVCELQCALQYGHKFGCYEEDDLRRFSQRYSGQANFVIQHKKWYGNIC</sequence>
<accession>A0ABP0LQM1</accession>
<feature type="region of interest" description="Disordered" evidence="1">
    <location>
        <begin position="37"/>
        <end position="73"/>
    </location>
</feature>
<evidence type="ECO:0000256" key="2">
    <source>
        <dbReference type="SAM" id="SignalP"/>
    </source>
</evidence>
<keyword evidence="2" id="KW-0732">Signal</keyword>
<proteinExistence type="predicted"/>
<keyword evidence="4" id="KW-1185">Reference proteome</keyword>
<evidence type="ECO:0000256" key="1">
    <source>
        <dbReference type="SAM" id="MobiDB-lite"/>
    </source>
</evidence>
<name>A0ABP0LQM1_9DINO</name>
<comment type="caution">
    <text evidence="3">The sequence shown here is derived from an EMBL/GenBank/DDBJ whole genome shotgun (WGS) entry which is preliminary data.</text>
</comment>
<dbReference type="EMBL" id="CAXAMM010017402">
    <property type="protein sequence ID" value="CAK9041076.1"/>
    <property type="molecule type" value="Genomic_DNA"/>
</dbReference>
<gene>
    <name evidence="3" type="ORF">SCF082_LOCUS23781</name>
</gene>
<dbReference type="Proteomes" id="UP001642464">
    <property type="component" value="Unassembled WGS sequence"/>
</dbReference>
<reference evidence="3 4" key="1">
    <citation type="submission" date="2024-02" db="EMBL/GenBank/DDBJ databases">
        <authorList>
            <person name="Chen Y."/>
            <person name="Shah S."/>
            <person name="Dougan E. K."/>
            <person name="Thang M."/>
            <person name="Chan C."/>
        </authorList>
    </citation>
    <scope>NUCLEOTIDE SEQUENCE [LARGE SCALE GENOMIC DNA]</scope>
</reference>
<evidence type="ECO:0000313" key="4">
    <source>
        <dbReference type="Proteomes" id="UP001642464"/>
    </source>
</evidence>
<feature type="chain" id="PRO_5045358444" evidence="2">
    <location>
        <begin position="19"/>
        <end position="178"/>
    </location>
</feature>
<protein>
    <submittedName>
        <fullName evidence="3">Mitochondrial</fullName>
    </submittedName>
</protein>